<comment type="caution">
    <text evidence="6">The sequence shown here is derived from an EMBL/GenBank/DDBJ whole genome shotgun (WGS) entry which is preliminary data.</text>
</comment>
<evidence type="ECO:0000256" key="3">
    <source>
        <dbReference type="PROSITE-ProRule" id="PRU00267"/>
    </source>
</evidence>
<dbReference type="OrthoDB" id="6247875at2759"/>
<dbReference type="Gene3D" id="1.10.30.10">
    <property type="entry name" value="High mobility group box domain"/>
    <property type="match status" value="1"/>
</dbReference>
<dbReference type="GO" id="GO:0001228">
    <property type="term" value="F:DNA-binding transcription activator activity, RNA polymerase II-specific"/>
    <property type="evidence" value="ECO:0007669"/>
    <property type="project" value="TreeGrafter"/>
</dbReference>
<dbReference type="PANTHER" id="PTHR10270">
    <property type="entry name" value="SOX TRANSCRIPTION FACTOR"/>
    <property type="match status" value="1"/>
</dbReference>
<dbReference type="SUPFAM" id="SSF47095">
    <property type="entry name" value="HMG-box"/>
    <property type="match status" value="1"/>
</dbReference>
<name>A0A9N9JNU6_9GLOM</name>
<dbReference type="PANTHER" id="PTHR10270:SF161">
    <property type="entry name" value="SEX-DETERMINING REGION Y PROTEIN"/>
    <property type="match status" value="1"/>
</dbReference>
<keyword evidence="1 3" id="KW-0238">DNA-binding</keyword>
<dbReference type="GO" id="GO:0030154">
    <property type="term" value="P:cell differentiation"/>
    <property type="evidence" value="ECO:0007669"/>
    <property type="project" value="TreeGrafter"/>
</dbReference>
<evidence type="ECO:0000259" key="5">
    <source>
        <dbReference type="PROSITE" id="PS50118"/>
    </source>
</evidence>
<evidence type="ECO:0000256" key="2">
    <source>
        <dbReference type="ARBA" id="ARBA00023163"/>
    </source>
</evidence>
<organism evidence="6 7">
    <name type="scientific">Dentiscutata erythropus</name>
    <dbReference type="NCBI Taxonomy" id="1348616"/>
    <lineage>
        <taxon>Eukaryota</taxon>
        <taxon>Fungi</taxon>
        <taxon>Fungi incertae sedis</taxon>
        <taxon>Mucoromycota</taxon>
        <taxon>Glomeromycotina</taxon>
        <taxon>Glomeromycetes</taxon>
        <taxon>Diversisporales</taxon>
        <taxon>Gigasporaceae</taxon>
        <taxon>Dentiscutata</taxon>
    </lineage>
</organism>
<dbReference type="Pfam" id="PF00505">
    <property type="entry name" value="HMG_box"/>
    <property type="match status" value="1"/>
</dbReference>
<feature type="region of interest" description="Disordered" evidence="4">
    <location>
        <begin position="51"/>
        <end position="81"/>
    </location>
</feature>
<feature type="domain" description="HMG box" evidence="5">
    <location>
        <begin position="1"/>
        <end position="50"/>
    </location>
</feature>
<evidence type="ECO:0000313" key="6">
    <source>
        <dbReference type="EMBL" id="CAG8787317.1"/>
    </source>
</evidence>
<gene>
    <name evidence="6" type="ORF">DERYTH_LOCUS20682</name>
</gene>
<feature type="DNA-binding region" description="HMG box" evidence="3">
    <location>
        <begin position="1"/>
        <end position="50"/>
    </location>
</feature>
<sequence length="114" mass="13574">MTQNKNLTNAQVSKVISQMWKNEKKEIILYWEKLADSMKLKHMQKYPNYVYKPKKRTKDTSKNSSKMISAKTSSTLPPPREESIINQIPYQTYSNDISYFNDIPTYFNELYYTL</sequence>
<dbReference type="InterPro" id="IPR009071">
    <property type="entry name" value="HMG_box_dom"/>
</dbReference>
<protein>
    <submittedName>
        <fullName evidence="6">1447_t:CDS:1</fullName>
    </submittedName>
</protein>
<evidence type="ECO:0000256" key="1">
    <source>
        <dbReference type="ARBA" id="ARBA00023125"/>
    </source>
</evidence>
<dbReference type="Proteomes" id="UP000789405">
    <property type="component" value="Unassembled WGS sequence"/>
</dbReference>
<evidence type="ECO:0000256" key="4">
    <source>
        <dbReference type="SAM" id="MobiDB-lite"/>
    </source>
</evidence>
<keyword evidence="2" id="KW-0804">Transcription</keyword>
<keyword evidence="7" id="KW-1185">Reference proteome</keyword>
<dbReference type="InterPro" id="IPR050140">
    <property type="entry name" value="SRY-related_HMG-box_TF-like"/>
</dbReference>
<dbReference type="GO" id="GO:0000978">
    <property type="term" value="F:RNA polymerase II cis-regulatory region sequence-specific DNA binding"/>
    <property type="evidence" value="ECO:0007669"/>
    <property type="project" value="TreeGrafter"/>
</dbReference>
<reference evidence="6" key="1">
    <citation type="submission" date="2021-06" db="EMBL/GenBank/DDBJ databases">
        <authorList>
            <person name="Kallberg Y."/>
            <person name="Tangrot J."/>
            <person name="Rosling A."/>
        </authorList>
    </citation>
    <scope>NUCLEOTIDE SEQUENCE</scope>
    <source>
        <strain evidence="6">MA453B</strain>
    </source>
</reference>
<keyword evidence="3" id="KW-0539">Nucleus</keyword>
<accession>A0A9N9JNU6</accession>
<feature type="non-terminal residue" evidence="6">
    <location>
        <position position="114"/>
    </location>
</feature>
<dbReference type="InterPro" id="IPR036910">
    <property type="entry name" value="HMG_box_dom_sf"/>
</dbReference>
<dbReference type="AlphaFoldDB" id="A0A9N9JNU6"/>
<dbReference type="GO" id="GO:0005634">
    <property type="term" value="C:nucleus"/>
    <property type="evidence" value="ECO:0007669"/>
    <property type="project" value="UniProtKB-UniRule"/>
</dbReference>
<feature type="compositionally biased region" description="Polar residues" evidence="4">
    <location>
        <begin position="62"/>
        <end position="75"/>
    </location>
</feature>
<dbReference type="PROSITE" id="PS50118">
    <property type="entry name" value="HMG_BOX_2"/>
    <property type="match status" value="1"/>
</dbReference>
<proteinExistence type="predicted"/>
<evidence type="ECO:0000313" key="7">
    <source>
        <dbReference type="Proteomes" id="UP000789405"/>
    </source>
</evidence>
<dbReference type="EMBL" id="CAJVPY010024818">
    <property type="protein sequence ID" value="CAG8787317.1"/>
    <property type="molecule type" value="Genomic_DNA"/>
</dbReference>